<feature type="transmembrane region" description="Helical" evidence="5">
    <location>
        <begin position="61"/>
        <end position="81"/>
    </location>
</feature>
<dbReference type="GO" id="GO:0016020">
    <property type="term" value="C:membrane"/>
    <property type="evidence" value="ECO:0007669"/>
    <property type="project" value="UniProtKB-SubCell"/>
</dbReference>
<keyword evidence="3 5" id="KW-1133">Transmembrane helix</keyword>
<evidence type="ECO:0000313" key="6">
    <source>
        <dbReference type="EMBL" id="KAJ9590879.1"/>
    </source>
</evidence>
<dbReference type="EMBL" id="JASPKZ010004185">
    <property type="protein sequence ID" value="KAJ9590879.1"/>
    <property type="molecule type" value="Genomic_DNA"/>
</dbReference>
<feature type="transmembrane region" description="Helical" evidence="5">
    <location>
        <begin position="264"/>
        <end position="283"/>
    </location>
</feature>
<dbReference type="PANTHER" id="PTHR11785:SF514">
    <property type="entry name" value="B(0,+)-TYPE AMINO ACID TRANSPORTER 1-LIKE PROTEIN"/>
    <property type="match status" value="1"/>
</dbReference>
<feature type="transmembrane region" description="Helical" evidence="5">
    <location>
        <begin position="222"/>
        <end position="243"/>
    </location>
</feature>
<gene>
    <name evidence="6" type="ORF">L9F63_016084</name>
</gene>
<feature type="transmembrane region" description="Helical" evidence="5">
    <location>
        <begin position="295"/>
        <end position="320"/>
    </location>
</feature>
<reference evidence="6" key="1">
    <citation type="journal article" date="2023" name="IScience">
        <title>Live-bearing cockroach genome reveals convergent evolutionary mechanisms linked to viviparity in insects and beyond.</title>
        <authorList>
            <person name="Fouks B."/>
            <person name="Harrison M.C."/>
            <person name="Mikhailova A.A."/>
            <person name="Marchal E."/>
            <person name="English S."/>
            <person name="Carruthers M."/>
            <person name="Jennings E.C."/>
            <person name="Chiamaka E.L."/>
            <person name="Frigard R.A."/>
            <person name="Pippel M."/>
            <person name="Attardo G.M."/>
            <person name="Benoit J.B."/>
            <person name="Bornberg-Bauer E."/>
            <person name="Tobe S.S."/>
        </authorList>
    </citation>
    <scope>NUCLEOTIDE SEQUENCE</scope>
    <source>
        <strain evidence="6">Stay&amp;Tobe</strain>
    </source>
</reference>
<organism evidence="6 7">
    <name type="scientific">Diploptera punctata</name>
    <name type="common">Pacific beetle cockroach</name>
    <dbReference type="NCBI Taxonomy" id="6984"/>
    <lineage>
        <taxon>Eukaryota</taxon>
        <taxon>Metazoa</taxon>
        <taxon>Ecdysozoa</taxon>
        <taxon>Arthropoda</taxon>
        <taxon>Hexapoda</taxon>
        <taxon>Insecta</taxon>
        <taxon>Pterygota</taxon>
        <taxon>Neoptera</taxon>
        <taxon>Polyneoptera</taxon>
        <taxon>Dictyoptera</taxon>
        <taxon>Blattodea</taxon>
        <taxon>Blaberoidea</taxon>
        <taxon>Blaberidae</taxon>
        <taxon>Diplopterinae</taxon>
        <taxon>Diploptera</taxon>
    </lineage>
</organism>
<feature type="transmembrane region" description="Helical" evidence="5">
    <location>
        <begin position="192"/>
        <end position="210"/>
    </location>
</feature>
<feature type="non-terminal residue" evidence="6">
    <location>
        <position position="1"/>
    </location>
</feature>
<keyword evidence="7" id="KW-1185">Reference proteome</keyword>
<keyword evidence="2 5" id="KW-0812">Transmembrane</keyword>
<dbReference type="AlphaFoldDB" id="A0AAD8EI84"/>
<dbReference type="Pfam" id="PF13520">
    <property type="entry name" value="AA_permease_2"/>
    <property type="match status" value="1"/>
</dbReference>
<dbReference type="Proteomes" id="UP001233999">
    <property type="component" value="Unassembled WGS sequence"/>
</dbReference>
<dbReference type="InterPro" id="IPR050598">
    <property type="entry name" value="AminoAcid_Transporter"/>
</dbReference>
<evidence type="ECO:0000256" key="2">
    <source>
        <dbReference type="ARBA" id="ARBA00022692"/>
    </source>
</evidence>
<accession>A0AAD8EI84</accession>
<sequence>MVAQAQIDYGLQNRGISQIANSKEVLPGKSTESLASFKNTSAITEKANKNDNNVTSLKRELGLFSAVNLNVGCIIGSGIFISPGIALLHSGSIGLCLIVWVICGCISLLGALAYAELSTVVPRSGAEYAYFLEAFGELHKFWGPMPAFILSLIHVFVLSPTSIAVILLTFSEYICQPFTPYMTHLTEEELHIVKKIIAILGLGLLTYINFTSVKLYVHMQNIFTVSKMIVCAVVIFGGIYQLCAGNTKNFTNIFEGSTTDPKSLALAFYGCLWSYGGWTAITIVTEEVKKPEVNILRTVVIGMPLVTAIYILMNIAYMIVLTIPEILQAPAVAV</sequence>
<dbReference type="Gene3D" id="1.20.1740.10">
    <property type="entry name" value="Amino acid/polyamine transporter I"/>
    <property type="match status" value="1"/>
</dbReference>
<evidence type="ECO:0000256" key="4">
    <source>
        <dbReference type="ARBA" id="ARBA00023136"/>
    </source>
</evidence>
<protein>
    <submittedName>
        <fullName evidence="6">Uncharacterized protein</fullName>
    </submittedName>
</protein>
<name>A0AAD8EI84_DIPPU</name>
<reference evidence="6" key="2">
    <citation type="submission" date="2023-05" db="EMBL/GenBank/DDBJ databases">
        <authorList>
            <person name="Fouks B."/>
        </authorList>
    </citation>
    <scope>NUCLEOTIDE SEQUENCE</scope>
    <source>
        <strain evidence="6">Stay&amp;Tobe</strain>
        <tissue evidence="6">Testes</tissue>
    </source>
</reference>
<evidence type="ECO:0000256" key="3">
    <source>
        <dbReference type="ARBA" id="ARBA00022989"/>
    </source>
</evidence>
<comment type="subcellular location">
    <subcellularLocation>
        <location evidence="1">Membrane</location>
        <topology evidence="1">Multi-pass membrane protein</topology>
    </subcellularLocation>
</comment>
<proteinExistence type="predicted"/>
<dbReference type="PIRSF" id="PIRSF006060">
    <property type="entry name" value="AA_transporter"/>
    <property type="match status" value="1"/>
</dbReference>
<evidence type="ECO:0000313" key="7">
    <source>
        <dbReference type="Proteomes" id="UP001233999"/>
    </source>
</evidence>
<dbReference type="GO" id="GO:0015179">
    <property type="term" value="F:L-amino acid transmembrane transporter activity"/>
    <property type="evidence" value="ECO:0007669"/>
    <property type="project" value="TreeGrafter"/>
</dbReference>
<dbReference type="InterPro" id="IPR002293">
    <property type="entry name" value="AA/rel_permease1"/>
</dbReference>
<evidence type="ECO:0000256" key="1">
    <source>
        <dbReference type="ARBA" id="ARBA00004141"/>
    </source>
</evidence>
<evidence type="ECO:0000256" key="5">
    <source>
        <dbReference type="SAM" id="Phobius"/>
    </source>
</evidence>
<keyword evidence="4 5" id="KW-0472">Membrane</keyword>
<feature type="transmembrane region" description="Helical" evidence="5">
    <location>
        <begin position="93"/>
        <end position="115"/>
    </location>
</feature>
<comment type="caution">
    <text evidence="6">The sequence shown here is derived from an EMBL/GenBank/DDBJ whole genome shotgun (WGS) entry which is preliminary data.</text>
</comment>
<feature type="transmembrane region" description="Helical" evidence="5">
    <location>
        <begin position="147"/>
        <end position="171"/>
    </location>
</feature>
<dbReference type="PANTHER" id="PTHR11785">
    <property type="entry name" value="AMINO ACID TRANSPORTER"/>
    <property type="match status" value="1"/>
</dbReference>